<protein>
    <submittedName>
        <fullName evidence="1">S-adenosylmethionine decarboxylase related protein</fullName>
    </submittedName>
</protein>
<comment type="caution">
    <text evidence="1">The sequence shown here is derived from an EMBL/GenBank/DDBJ whole genome shotgun (WGS) entry which is preliminary data.</text>
</comment>
<sequence>MNQSSNAITILGSAGGVAKAILSILNKSVVDPHDPIHSILAKSKLHLIDLKAMDKQAFSQLFPNLINITEFHQLDLNDRSKFIHHLKTTKTSVVIDVSWADTVKMMKCCDQLGIRYVNTALENPYIDENEDQFAGFGLIERIYHLEKVKNEIKNATAILCSGMNPGVVQWMAVELLKKNTSQDPPLACFIVERDTSFFKDKTKAKKNTIYTTWSPECFLDEAILSYPMFMKQKTPLFLYENVYDLEFKVQLGDVQFYGCLMPHEEVYSLGKLMNMETGFFYKVNEHTTKLIRANIHDVDKMWDFDMQVLDPLQAELEGEDLCGVLLVYKDREHYMYNVLKNDEIFAKYKINATYFQVACGIYASLAVLLLDDIPKGAHHVDELLMNTKANFGKYLTYYMTDFISGENKQSDGLLLDRMRKFIDE</sequence>
<reference evidence="1 2" key="1">
    <citation type="submission" date="2018-12" db="EMBL/GenBank/DDBJ databases">
        <title>Lysinibacillus antri sp. nov., isolated from a cave soil.</title>
        <authorList>
            <person name="Narsing Rao M.P."/>
            <person name="Zhang H."/>
            <person name="Dong Z.-Y."/>
            <person name="Niu X.-K."/>
            <person name="Zhang K."/>
            <person name="Fang B.-Z."/>
            <person name="Kang Y.-Q."/>
            <person name="Xiao M."/>
            <person name="Li W.-J."/>
        </authorList>
    </citation>
    <scope>NUCLEOTIDE SEQUENCE [LARGE SCALE GENOMIC DNA]</scope>
    <source>
        <strain evidence="1 2">SYSU K30002</strain>
    </source>
</reference>
<organism evidence="1 2">
    <name type="scientific">Lysinibacillus antri</name>
    <dbReference type="NCBI Taxonomy" id="2498145"/>
    <lineage>
        <taxon>Bacteria</taxon>
        <taxon>Bacillati</taxon>
        <taxon>Bacillota</taxon>
        <taxon>Bacilli</taxon>
        <taxon>Bacillales</taxon>
        <taxon>Bacillaceae</taxon>
        <taxon>Lysinibacillus</taxon>
    </lineage>
</organism>
<evidence type="ECO:0000313" key="1">
    <source>
        <dbReference type="EMBL" id="RUL52218.1"/>
    </source>
</evidence>
<dbReference type="EMBL" id="RYYR01000011">
    <property type="protein sequence ID" value="RUL52218.1"/>
    <property type="molecule type" value="Genomic_DNA"/>
</dbReference>
<keyword evidence="2" id="KW-1185">Reference proteome</keyword>
<dbReference type="Gene3D" id="3.30.360.30">
    <property type="entry name" value="homospermidine synthase like"/>
    <property type="match status" value="1"/>
</dbReference>
<dbReference type="Gene3D" id="3.40.50.720">
    <property type="entry name" value="NAD(P)-binding Rossmann-like Domain"/>
    <property type="match status" value="1"/>
</dbReference>
<proteinExistence type="predicted"/>
<accession>A0A3S0PPN0</accession>
<gene>
    <name evidence="1" type="ORF">EK386_10225</name>
</gene>
<dbReference type="AlphaFoldDB" id="A0A3S0PPN0"/>
<dbReference type="Proteomes" id="UP000287910">
    <property type="component" value="Unassembled WGS sequence"/>
</dbReference>
<dbReference type="InterPro" id="IPR023181">
    <property type="entry name" value="Homospermid_syn-like_C"/>
</dbReference>
<name>A0A3S0PPN0_9BACI</name>
<evidence type="ECO:0000313" key="2">
    <source>
        <dbReference type="Proteomes" id="UP000287910"/>
    </source>
</evidence>
<dbReference type="RefSeq" id="WP_126659065.1">
    <property type="nucleotide sequence ID" value="NZ_RYYR01000011.1"/>
</dbReference>